<gene>
    <name evidence="10" type="primary">Nfu_g_1_004830</name>
</gene>
<dbReference type="AlphaFoldDB" id="A0A1A8AQ62"/>
<evidence type="ECO:0000256" key="2">
    <source>
        <dbReference type="ARBA" id="ARBA00022064"/>
    </source>
</evidence>
<dbReference type="OrthoDB" id="3990054at2759"/>
<name>A0A1A8AQ62_NOTFU</name>
<feature type="transmembrane region" description="Helical" evidence="9">
    <location>
        <begin position="252"/>
        <end position="276"/>
    </location>
</feature>
<evidence type="ECO:0000256" key="6">
    <source>
        <dbReference type="ARBA" id="ARBA00023098"/>
    </source>
</evidence>
<feature type="compositionally biased region" description="Polar residues" evidence="8">
    <location>
        <begin position="340"/>
        <end position="349"/>
    </location>
</feature>
<keyword evidence="4" id="KW-0256">Endoplasmic reticulum</keyword>
<dbReference type="EMBL" id="HADY01018338">
    <property type="protein sequence ID" value="SBP56823.1"/>
    <property type="molecule type" value="Transcribed_RNA"/>
</dbReference>
<evidence type="ECO:0000256" key="7">
    <source>
        <dbReference type="ARBA" id="ARBA00023136"/>
    </source>
</evidence>
<proteinExistence type="predicted"/>
<evidence type="ECO:0000256" key="4">
    <source>
        <dbReference type="ARBA" id="ARBA00022824"/>
    </source>
</evidence>
<evidence type="ECO:0000256" key="1">
    <source>
        <dbReference type="ARBA" id="ARBA00004477"/>
    </source>
</evidence>
<dbReference type="PANTHER" id="PTHR21212">
    <property type="entry name" value="BERNARDINELLI-SEIP CONGENITAL LIPODYSTROPHY 2 HOMOLOG BSCL2 PROTEIN"/>
    <property type="match status" value="1"/>
</dbReference>
<dbReference type="PANTHER" id="PTHR21212:SF0">
    <property type="entry name" value="SEIPIN"/>
    <property type="match status" value="1"/>
</dbReference>
<evidence type="ECO:0000313" key="10">
    <source>
        <dbReference type="EMBL" id="SBP56823.1"/>
    </source>
</evidence>
<keyword evidence="5 9" id="KW-1133">Transmembrane helix</keyword>
<evidence type="ECO:0000256" key="9">
    <source>
        <dbReference type="SAM" id="Phobius"/>
    </source>
</evidence>
<evidence type="ECO:0000256" key="8">
    <source>
        <dbReference type="SAM" id="MobiDB-lite"/>
    </source>
</evidence>
<keyword evidence="3 9" id="KW-0812">Transmembrane</keyword>
<organism evidence="10">
    <name type="scientific">Nothobranchius furzeri</name>
    <name type="common">Turquoise killifish</name>
    <dbReference type="NCBI Taxonomy" id="105023"/>
    <lineage>
        <taxon>Eukaryota</taxon>
        <taxon>Metazoa</taxon>
        <taxon>Chordata</taxon>
        <taxon>Craniata</taxon>
        <taxon>Vertebrata</taxon>
        <taxon>Euteleostomi</taxon>
        <taxon>Actinopterygii</taxon>
        <taxon>Neopterygii</taxon>
        <taxon>Teleostei</taxon>
        <taxon>Neoteleostei</taxon>
        <taxon>Acanthomorphata</taxon>
        <taxon>Ovalentaria</taxon>
        <taxon>Atherinomorphae</taxon>
        <taxon>Cyprinodontiformes</taxon>
        <taxon>Nothobranchiidae</taxon>
        <taxon>Nothobranchius</taxon>
    </lineage>
</organism>
<accession>A0A1A8AQ62</accession>
<dbReference type="KEGG" id="nfu:107377511"/>
<keyword evidence="7 9" id="KW-0472">Membrane</keyword>
<protein>
    <recommendedName>
        <fullName evidence="2">Seipin</fullName>
    </recommendedName>
</protein>
<reference evidence="10" key="2">
    <citation type="submission" date="2016-06" db="EMBL/GenBank/DDBJ databases">
        <title>The genome of a short-lived fish provides insights into sex chromosome evolution and the genetic control of aging.</title>
        <authorList>
            <person name="Reichwald K."/>
            <person name="Felder M."/>
            <person name="Petzold A."/>
            <person name="Koch P."/>
            <person name="Groth M."/>
            <person name="Platzer M."/>
        </authorList>
    </citation>
    <scope>NUCLEOTIDE SEQUENCE</scope>
    <source>
        <tissue evidence="10">Brain</tissue>
    </source>
</reference>
<keyword evidence="6" id="KW-0443">Lipid metabolism</keyword>
<reference evidence="10" key="1">
    <citation type="submission" date="2016-05" db="EMBL/GenBank/DDBJ databases">
        <authorList>
            <person name="Lavstsen T."/>
            <person name="Jespersen J.S."/>
        </authorList>
    </citation>
    <scope>NUCLEOTIDE SEQUENCE</scope>
    <source>
        <tissue evidence="10">Brain</tissue>
    </source>
</reference>
<dbReference type="Pfam" id="PF06775">
    <property type="entry name" value="Seipin"/>
    <property type="match status" value="1"/>
</dbReference>
<dbReference type="InterPro" id="IPR009617">
    <property type="entry name" value="Seipin"/>
</dbReference>
<feature type="transmembrane region" description="Helical" evidence="9">
    <location>
        <begin position="41"/>
        <end position="62"/>
    </location>
</feature>
<dbReference type="GO" id="GO:0005789">
    <property type="term" value="C:endoplasmic reticulum membrane"/>
    <property type="evidence" value="ECO:0007669"/>
    <property type="project" value="UniProtKB-SubCell"/>
</dbReference>
<dbReference type="CDD" id="cd23995">
    <property type="entry name" value="Seipin_BSCL2_like"/>
    <property type="match status" value="1"/>
</dbReference>
<evidence type="ECO:0000256" key="3">
    <source>
        <dbReference type="ARBA" id="ARBA00022692"/>
    </source>
</evidence>
<evidence type="ECO:0000256" key="5">
    <source>
        <dbReference type="ARBA" id="ARBA00022989"/>
    </source>
</evidence>
<feature type="region of interest" description="Disordered" evidence="8">
    <location>
        <begin position="319"/>
        <end position="349"/>
    </location>
</feature>
<dbReference type="GO" id="GO:0140042">
    <property type="term" value="P:lipid droplet formation"/>
    <property type="evidence" value="ECO:0007669"/>
    <property type="project" value="UniProtKB-ARBA"/>
</dbReference>
<sequence>MEQKSHLPSDDVGGLSVIISRALVKIQDAVAIAILEARRRLLQGFTIFSIVLLLLSVAAFLYGSFYYSYMPRAAFSTPVHYYYRTDCESLSSFLCSHPVSNVSLMRDKKHALTFGQIYRIYLQLEMPDSPTNQQVGMFMIKMACFSQDGEQVATSARSASQLQKASSSRIGMLRYQSDLLKTLGMLLFLPMFLSGAAEQKQVLEVELFSEYTDDPYSPSVTAVIEIMSSTIQIYSSQLYIHAHFTGIRYLLFYFPVLSAIVGVLSNFIFLSFLFILSYTRQLFKVEQTPEQVMTDDHLELVENRNHKLQDGNAAAANPAELLGPLQTDPSDLSQEESHLQFGNTTEPQN</sequence>
<comment type="subcellular location">
    <subcellularLocation>
        <location evidence="1">Endoplasmic reticulum membrane</location>
        <topology evidence="1">Multi-pass membrane protein</topology>
    </subcellularLocation>
</comment>
<dbReference type="GO" id="GO:0006629">
    <property type="term" value="P:lipid metabolic process"/>
    <property type="evidence" value="ECO:0007669"/>
    <property type="project" value="UniProtKB-KW"/>
</dbReference>